<dbReference type="AlphaFoldDB" id="A0A917TI58"/>
<comment type="caution">
    <text evidence="2">The sequence shown here is derived from an EMBL/GenBank/DDBJ whole genome shotgun (WGS) entry which is preliminary data.</text>
</comment>
<gene>
    <name evidence="2" type="ORF">GCM10007977_026560</name>
</gene>
<dbReference type="Proteomes" id="UP000642070">
    <property type="component" value="Unassembled WGS sequence"/>
</dbReference>
<name>A0A917TI58_9ACTN</name>
<feature type="compositionally biased region" description="Low complexity" evidence="1">
    <location>
        <begin position="119"/>
        <end position="143"/>
    </location>
</feature>
<dbReference type="EMBL" id="BMPI01000010">
    <property type="protein sequence ID" value="GGM24097.1"/>
    <property type="molecule type" value="Genomic_DNA"/>
</dbReference>
<feature type="compositionally biased region" description="Low complexity" evidence="1">
    <location>
        <begin position="151"/>
        <end position="172"/>
    </location>
</feature>
<evidence type="ECO:0000256" key="1">
    <source>
        <dbReference type="SAM" id="MobiDB-lite"/>
    </source>
</evidence>
<reference evidence="2" key="2">
    <citation type="submission" date="2020-09" db="EMBL/GenBank/DDBJ databases">
        <authorList>
            <person name="Sun Q."/>
            <person name="Ohkuma M."/>
        </authorList>
    </citation>
    <scope>NUCLEOTIDE SEQUENCE</scope>
    <source>
        <strain evidence="2">JCM 19831</strain>
    </source>
</reference>
<evidence type="ECO:0000313" key="3">
    <source>
        <dbReference type="Proteomes" id="UP000642070"/>
    </source>
</evidence>
<protein>
    <submittedName>
        <fullName evidence="2">Uncharacterized protein</fullName>
    </submittedName>
</protein>
<sequence length="172" mass="18073">MTRTIQVRAFLNMAKDALGRPLGMLDGYATGHALALAFETTVMRSPEGDLAICEQVFCTLNVGDDPEFGTPDARAVAYRAQGHRSLSVGDVVAIDQRFYACARFGFKPIDPPAAGDLSAGTGPHRGPAPATPTRPATAATFPPLRQVSTDTAPAATTTASPQTSPQPHRLGR</sequence>
<proteinExistence type="predicted"/>
<evidence type="ECO:0000313" key="2">
    <source>
        <dbReference type="EMBL" id="GGM24097.1"/>
    </source>
</evidence>
<feature type="region of interest" description="Disordered" evidence="1">
    <location>
        <begin position="115"/>
        <end position="172"/>
    </location>
</feature>
<accession>A0A917TI58</accession>
<keyword evidence="3" id="KW-1185">Reference proteome</keyword>
<organism evidence="2 3">
    <name type="scientific">Dactylosporangium sucinum</name>
    <dbReference type="NCBI Taxonomy" id="1424081"/>
    <lineage>
        <taxon>Bacteria</taxon>
        <taxon>Bacillati</taxon>
        <taxon>Actinomycetota</taxon>
        <taxon>Actinomycetes</taxon>
        <taxon>Micromonosporales</taxon>
        <taxon>Micromonosporaceae</taxon>
        <taxon>Dactylosporangium</taxon>
    </lineage>
</organism>
<reference evidence="2" key="1">
    <citation type="journal article" date="2014" name="Int. J. Syst. Evol. Microbiol.">
        <title>Complete genome sequence of Corynebacterium casei LMG S-19264T (=DSM 44701T), isolated from a smear-ripened cheese.</title>
        <authorList>
            <consortium name="US DOE Joint Genome Institute (JGI-PGF)"/>
            <person name="Walter F."/>
            <person name="Albersmeier A."/>
            <person name="Kalinowski J."/>
            <person name="Ruckert C."/>
        </authorList>
    </citation>
    <scope>NUCLEOTIDE SEQUENCE</scope>
    <source>
        <strain evidence="2">JCM 19831</strain>
    </source>
</reference>
<dbReference type="RefSeq" id="WP_190250076.1">
    <property type="nucleotide sequence ID" value="NZ_BMPI01000010.1"/>
</dbReference>